<evidence type="ECO:0000313" key="2">
    <source>
        <dbReference type="Proteomes" id="UP000255070"/>
    </source>
</evidence>
<evidence type="ECO:0000313" key="1">
    <source>
        <dbReference type="EMBL" id="SUY78356.1"/>
    </source>
</evidence>
<keyword evidence="2" id="KW-1185">Reference proteome</keyword>
<dbReference type="EMBL" id="UFXL01000001">
    <property type="protein sequence ID" value="SUY78356.1"/>
    <property type="molecule type" value="Genomic_DNA"/>
</dbReference>
<proteinExistence type="predicted"/>
<dbReference type="Proteomes" id="UP000255070">
    <property type="component" value="Unassembled WGS sequence"/>
</dbReference>
<comment type="caution">
    <text evidence="1">The sequence shown here is derived from an EMBL/GenBank/DDBJ whole genome shotgun (WGS) entry which is preliminary data.</text>
</comment>
<reference evidence="1 2" key="1">
    <citation type="submission" date="2018-06" db="EMBL/GenBank/DDBJ databases">
        <authorList>
            <consortium name="Pathogen Informatics"/>
            <person name="Doyle S."/>
        </authorList>
    </citation>
    <scope>NUCLEOTIDE SEQUENCE [LARGE SCALE GENOMIC DNA]</scope>
    <source>
        <strain evidence="1 2">NCTC10698</strain>
    </source>
</reference>
<dbReference type="AlphaFoldDB" id="A0A8B4S624"/>
<name>A0A8B4S624_COMTE</name>
<protein>
    <submittedName>
        <fullName evidence="1">Uncharacterized protein</fullName>
    </submittedName>
</protein>
<gene>
    <name evidence="1" type="ORF">NCTC10698_03270</name>
</gene>
<accession>A0A8B4S624</accession>
<organism evidence="1 2">
    <name type="scientific">Comamonas testosteroni</name>
    <name type="common">Pseudomonas testosteroni</name>
    <dbReference type="NCBI Taxonomy" id="285"/>
    <lineage>
        <taxon>Bacteria</taxon>
        <taxon>Pseudomonadati</taxon>
        <taxon>Pseudomonadota</taxon>
        <taxon>Betaproteobacteria</taxon>
        <taxon>Burkholderiales</taxon>
        <taxon>Comamonadaceae</taxon>
        <taxon>Comamonas</taxon>
    </lineage>
</organism>
<sequence>MATEIATYLKYADLQMAAEAFLLPKPLHRD</sequence>